<feature type="signal peptide" evidence="7">
    <location>
        <begin position="1"/>
        <end position="27"/>
    </location>
</feature>
<evidence type="ECO:0000256" key="4">
    <source>
        <dbReference type="ARBA" id="ARBA00023088"/>
    </source>
</evidence>
<evidence type="ECO:0000256" key="3">
    <source>
        <dbReference type="ARBA" id="ARBA00022729"/>
    </source>
</evidence>
<dbReference type="NCBIfam" id="TIGR01167">
    <property type="entry name" value="LPXTG_anchor"/>
    <property type="match status" value="1"/>
</dbReference>
<dbReference type="Pfam" id="PF00746">
    <property type="entry name" value="Gram_pos_anchor"/>
    <property type="match status" value="1"/>
</dbReference>
<keyword evidence="6" id="KW-1133">Transmembrane helix</keyword>
<sequence length="322" mass="35824">MTKKLSRLLFLISWVFFLAFLPQKAGAEELTIVNPHQDHADLVYKGWKVEVGSDTENLVAELNKKTTTELDKDYEVAFEKTLPAGTNELNLNLKPGTYYVRELSQRSLKSQPLLFTLTDSAQKITIYTKDEEVPGEVEMTKLGYDSTSDKTGTKLVGVTFYLYRDGTTEPLRVDSSGKVSTDTRDGQTLTTDKNGQIKVAGLLPGKYYFVEQSSLSGYKKNTDKQSFTVKTGQTTTLTVKNYKNPVPSKPVTPSTPSTPTKPSTPVPSKPQKPSVPSLPQQIKKYLPQTGEAKTKMALVGLVLIAVAVYLIVFDRKRRKKKE</sequence>
<feature type="region of interest" description="Disordered" evidence="5">
    <location>
        <begin position="240"/>
        <end position="279"/>
    </location>
</feature>
<evidence type="ECO:0000313" key="11">
    <source>
        <dbReference type="EMBL" id="CCK83874.1"/>
    </source>
</evidence>
<dbReference type="SUPFAM" id="SSF49478">
    <property type="entry name" value="Cna protein B-type domain"/>
    <property type="match status" value="1"/>
</dbReference>
<keyword evidence="6" id="KW-0812">Transmembrane</keyword>
<dbReference type="AlphaFoldDB" id="K0NPX2"/>
<dbReference type="Proteomes" id="UP000009325">
    <property type="component" value="Unassembled WGS sequence"/>
</dbReference>
<dbReference type="InterPro" id="IPR041033">
    <property type="entry name" value="SpaA_PFL_dom_1"/>
</dbReference>
<evidence type="ECO:0000313" key="10">
    <source>
        <dbReference type="EMBL" id="CCK83662.1"/>
    </source>
</evidence>
<evidence type="ECO:0000256" key="7">
    <source>
        <dbReference type="SAM" id="SignalP"/>
    </source>
</evidence>
<name>K0NPX2_9LACO</name>
<keyword evidence="1" id="KW-0134">Cell wall</keyword>
<dbReference type="InterPro" id="IPR019931">
    <property type="entry name" value="LPXTG_anchor"/>
</dbReference>
<dbReference type="Pfam" id="PF17802">
    <property type="entry name" value="SpaA"/>
    <property type="match status" value="1"/>
</dbReference>
<evidence type="ECO:0000259" key="8">
    <source>
        <dbReference type="Pfam" id="PF00746"/>
    </source>
</evidence>
<feature type="region of interest" description="Disordered" evidence="5">
    <location>
        <begin position="173"/>
        <end position="192"/>
    </location>
</feature>
<dbReference type="EMBL" id="CALZ01000099">
    <property type="protein sequence ID" value="CCK83874.1"/>
    <property type="molecule type" value="Genomic_DNA"/>
</dbReference>
<comment type="caution">
    <text evidence="11">The sequence shown here is derived from an EMBL/GenBank/DDBJ whole genome shotgun (WGS) entry which is preliminary data.</text>
</comment>
<keyword evidence="6" id="KW-0472">Membrane</keyword>
<keyword evidence="3 7" id="KW-0732">Signal</keyword>
<keyword evidence="4" id="KW-0572">Peptidoglycan-anchor</keyword>
<evidence type="ECO:0000256" key="1">
    <source>
        <dbReference type="ARBA" id="ARBA00022512"/>
    </source>
</evidence>
<evidence type="ECO:0000256" key="2">
    <source>
        <dbReference type="ARBA" id="ARBA00022525"/>
    </source>
</evidence>
<feature type="transmembrane region" description="Helical" evidence="6">
    <location>
        <begin position="296"/>
        <end position="313"/>
    </location>
</feature>
<feature type="compositionally biased region" description="Low complexity" evidence="5">
    <location>
        <begin position="240"/>
        <end position="261"/>
    </location>
</feature>
<feature type="domain" description="SpaA-like prealbumin fold" evidence="9">
    <location>
        <begin position="147"/>
        <end position="243"/>
    </location>
</feature>
<organism evidence="11 12">
    <name type="scientific">Lactobacillus equicursoris 66c</name>
    <dbReference type="NCBI Taxonomy" id="872326"/>
    <lineage>
        <taxon>Bacteria</taxon>
        <taxon>Bacillati</taxon>
        <taxon>Bacillota</taxon>
        <taxon>Bacilli</taxon>
        <taxon>Lactobacillales</taxon>
        <taxon>Lactobacillaceae</taxon>
        <taxon>Lactobacillus</taxon>
    </lineage>
</organism>
<dbReference type="InterPro" id="IPR013783">
    <property type="entry name" value="Ig-like_fold"/>
</dbReference>
<feature type="domain" description="Gram-positive cocci surface proteins LPxTG" evidence="8">
    <location>
        <begin position="280"/>
        <end position="322"/>
    </location>
</feature>
<keyword evidence="2" id="KW-0964">Secreted</keyword>
<protein>
    <submittedName>
        <fullName evidence="11">T-antigen-like fimbrial structural subunit protein</fullName>
    </submittedName>
</protein>
<evidence type="ECO:0000259" key="9">
    <source>
        <dbReference type="Pfam" id="PF17802"/>
    </source>
</evidence>
<dbReference type="EMBL" id="CALZ01000090">
    <property type="protein sequence ID" value="CCK83662.1"/>
    <property type="molecule type" value="Genomic_DNA"/>
</dbReference>
<reference evidence="11 12" key="1">
    <citation type="submission" date="2012-08" db="EMBL/GenBank/DDBJ databases">
        <title>Draft Genome Sequences of Lactobacillus equicursoris CIP 110162T, isolated from thoroughbred racehorse feces and Lactobacillus sp. CRBIP 24.137 isolated from urine of human.</title>
        <authorList>
            <person name="Cousin S."/>
            <person name="Loux V."/>
            <person name="Ma L."/>
            <person name="Creno S."/>
            <person name="Clermont D."/>
            <person name="Bizet C."/>
            <person name="Bouchier C."/>
        </authorList>
    </citation>
    <scope>NUCLEOTIDE SEQUENCE [LARGE SCALE GENOMIC DNA]</scope>
    <source>
        <strain evidence="11 12">66c</strain>
    </source>
</reference>
<proteinExistence type="predicted"/>
<evidence type="ECO:0000256" key="5">
    <source>
        <dbReference type="SAM" id="MobiDB-lite"/>
    </source>
</evidence>
<dbReference type="Gene3D" id="2.60.40.10">
    <property type="entry name" value="Immunoglobulins"/>
    <property type="match status" value="2"/>
</dbReference>
<evidence type="ECO:0000256" key="6">
    <source>
        <dbReference type="SAM" id="Phobius"/>
    </source>
</evidence>
<feature type="chain" id="PRO_5015095738" evidence="7">
    <location>
        <begin position="28"/>
        <end position="322"/>
    </location>
</feature>
<gene>
    <name evidence="10" type="ORF">BN146_05280</name>
    <name evidence="11" type="ORF">BN146_06420</name>
</gene>
<evidence type="ECO:0000313" key="12">
    <source>
        <dbReference type="Proteomes" id="UP000009325"/>
    </source>
</evidence>
<accession>K0NPX2</accession>